<keyword evidence="2" id="KW-1185">Reference proteome</keyword>
<reference evidence="1" key="1">
    <citation type="submission" date="2024-05" db="EMBL/GenBank/DDBJ databases">
        <title>Genome Sequences of Four Agar- Degrading Marine Bacteria.</title>
        <authorList>
            <person name="Phillips E.K."/>
            <person name="Shaffer J.C."/>
            <person name="Henson M.W."/>
            <person name="Temperton B."/>
            <person name="Thrash C.J."/>
            <person name="Martin M.O."/>
        </authorList>
    </citation>
    <scope>NUCLEOTIDE SEQUENCE</scope>
    <source>
        <strain evidence="1">EKP203</strain>
    </source>
</reference>
<protein>
    <submittedName>
        <fullName evidence="1">Uncharacterized protein</fullName>
    </submittedName>
</protein>
<dbReference type="EMBL" id="JAUEOZ010000003">
    <property type="protein sequence ID" value="MDN2483857.1"/>
    <property type="molecule type" value="Genomic_DNA"/>
</dbReference>
<dbReference type="RefSeq" id="WP_289964016.1">
    <property type="nucleotide sequence ID" value="NZ_JAUEOZ010000003.1"/>
</dbReference>
<dbReference type="Proteomes" id="UP001169719">
    <property type="component" value="Unassembled WGS sequence"/>
</dbReference>
<name>A0ABT7Y779_9VIBR</name>
<accession>A0ABT7Y779</accession>
<comment type="caution">
    <text evidence="1">The sequence shown here is derived from an EMBL/GenBank/DDBJ whole genome shotgun (WGS) entry which is preliminary data.</text>
</comment>
<evidence type="ECO:0000313" key="1">
    <source>
        <dbReference type="EMBL" id="MDN2483857.1"/>
    </source>
</evidence>
<evidence type="ECO:0000313" key="2">
    <source>
        <dbReference type="Proteomes" id="UP001169719"/>
    </source>
</evidence>
<gene>
    <name evidence="1" type="ORF">QWJ08_21115</name>
</gene>
<sequence length="82" mass="9472">MDIVTYEQRLNKIKTVSDIDEQIRLAKQYFKRLQAKAKACEGTLSEKLAIQEQAKSAERVFRQLRINSWDIEDSLAELKAAS</sequence>
<proteinExistence type="predicted"/>
<organism evidence="1 2">
    <name type="scientific">Vibrio agarivorans</name>
    <dbReference type="NCBI Taxonomy" id="153622"/>
    <lineage>
        <taxon>Bacteria</taxon>
        <taxon>Pseudomonadati</taxon>
        <taxon>Pseudomonadota</taxon>
        <taxon>Gammaproteobacteria</taxon>
        <taxon>Vibrionales</taxon>
        <taxon>Vibrionaceae</taxon>
        <taxon>Vibrio</taxon>
    </lineage>
</organism>